<feature type="compositionally biased region" description="Gly residues" evidence="4">
    <location>
        <begin position="148"/>
        <end position="168"/>
    </location>
</feature>
<feature type="region of interest" description="Disordered" evidence="4">
    <location>
        <begin position="1"/>
        <end position="122"/>
    </location>
</feature>
<dbReference type="PANTHER" id="PTHR47487:SF3">
    <property type="entry name" value="GLUTENIN, HIGH MOLECULAR WEIGHT SUBUNIT 12-LIKE"/>
    <property type="match status" value="1"/>
</dbReference>
<dbReference type="EMBL" id="NBSK02000007">
    <property type="protein sequence ID" value="KAJ0198585.1"/>
    <property type="molecule type" value="Genomic_DNA"/>
</dbReference>
<keyword evidence="1" id="KW-0479">Metal-binding</keyword>
<dbReference type="AlphaFoldDB" id="A0A9R1V5G8"/>
<evidence type="ECO:0000256" key="2">
    <source>
        <dbReference type="ARBA" id="ARBA00022771"/>
    </source>
</evidence>
<sequence length="469" mass="51633">MDPYAAAPTYPPPPSAQIQPPTQDPYLYNQPQPYPYYPPQIPQQQYPNPNPVYQPHPEQEPAPIHPPGVPVQNDPNHIAAYQQGYAQPHFQNDPYYQQQQQPQPQPQPQQLSYPDAGMVHQGQHQWQPQGQTGEFGLTALYPPNGQGQFSGSGRGTGRGGFRGGGQGRGRGKGRSGKITTEPKPRAMAWCELCRVDCNTLEILENHRNGKKHKKNLKIQEDLQKLAAKTQESQIPPAPESEQQQNQNGLKRKTREVERKPVEAVKKQKEIVPFICELCDVKCESGPTFDSHLKGKKHVFNLQRFQEQQATLGQAALQALYPALEALYPALLQTVTQNTNASTSTPLDHQLLQWLQSYLAQTGSAILPQGPGPVPVPGPSFGPLGPTQEGPVPVPGPGFVVPGPTQEGPKEVTGTQVEPVKETEIKIEEKVGPESGAGQVELNRAEPEQEQEPKPEEEAKVEPKAEEAKQ</sequence>
<keyword evidence="2" id="KW-0863">Zinc-finger</keyword>
<keyword evidence="7" id="KW-1185">Reference proteome</keyword>
<keyword evidence="3" id="KW-0862">Zinc</keyword>
<dbReference type="InterPro" id="IPR022755">
    <property type="entry name" value="Znf_C2H2_jaz"/>
</dbReference>
<proteinExistence type="predicted"/>
<organism evidence="6 7">
    <name type="scientific">Lactuca sativa</name>
    <name type="common">Garden lettuce</name>
    <dbReference type="NCBI Taxonomy" id="4236"/>
    <lineage>
        <taxon>Eukaryota</taxon>
        <taxon>Viridiplantae</taxon>
        <taxon>Streptophyta</taxon>
        <taxon>Embryophyta</taxon>
        <taxon>Tracheophyta</taxon>
        <taxon>Spermatophyta</taxon>
        <taxon>Magnoliopsida</taxon>
        <taxon>eudicotyledons</taxon>
        <taxon>Gunneridae</taxon>
        <taxon>Pentapetalae</taxon>
        <taxon>asterids</taxon>
        <taxon>campanulids</taxon>
        <taxon>Asterales</taxon>
        <taxon>Asteraceae</taxon>
        <taxon>Cichorioideae</taxon>
        <taxon>Cichorieae</taxon>
        <taxon>Lactucinae</taxon>
        <taxon>Lactuca</taxon>
    </lineage>
</organism>
<feature type="region of interest" description="Disordered" evidence="4">
    <location>
        <begin position="369"/>
        <end position="469"/>
    </location>
</feature>
<name>A0A9R1V5G8_LACSA</name>
<evidence type="ECO:0000313" key="7">
    <source>
        <dbReference type="Proteomes" id="UP000235145"/>
    </source>
</evidence>
<feature type="compositionally biased region" description="Low complexity" evidence="4">
    <location>
        <begin position="16"/>
        <end position="31"/>
    </location>
</feature>
<accession>A0A9R1V5G8</accession>
<dbReference type="GO" id="GO:0008270">
    <property type="term" value="F:zinc ion binding"/>
    <property type="evidence" value="ECO:0007669"/>
    <property type="project" value="UniProtKB-KW"/>
</dbReference>
<dbReference type="Gramene" id="rna-gnl|WGS:NBSK|LSAT_7X8881_mrna">
    <property type="protein sequence ID" value="cds-PLY74024.1"/>
    <property type="gene ID" value="gene-LSAT_7X8881"/>
</dbReference>
<dbReference type="OrthoDB" id="434647at2759"/>
<comment type="caution">
    <text evidence="6">The sequence shown here is derived from an EMBL/GenBank/DDBJ whole genome shotgun (WGS) entry which is preliminary data.</text>
</comment>
<evidence type="ECO:0000313" key="6">
    <source>
        <dbReference type="EMBL" id="KAJ0198585.1"/>
    </source>
</evidence>
<feature type="compositionally biased region" description="Pro residues" evidence="4">
    <location>
        <begin position="369"/>
        <end position="379"/>
    </location>
</feature>
<feature type="domain" description="U1-type" evidence="5">
    <location>
        <begin position="185"/>
        <end position="219"/>
    </location>
</feature>
<feature type="compositionally biased region" description="Basic and acidic residues" evidence="4">
    <location>
        <begin position="418"/>
        <end position="431"/>
    </location>
</feature>
<dbReference type="GO" id="GO:0003676">
    <property type="term" value="F:nucleic acid binding"/>
    <property type="evidence" value="ECO:0007669"/>
    <property type="project" value="InterPro"/>
</dbReference>
<feature type="region of interest" description="Disordered" evidence="4">
    <location>
        <begin position="228"/>
        <end position="256"/>
    </location>
</feature>
<evidence type="ECO:0000256" key="3">
    <source>
        <dbReference type="ARBA" id="ARBA00022833"/>
    </source>
</evidence>
<gene>
    <name evidence="6" type="ORF">LSAT_V11C700346370</name>
</gene>
<evidence type="ECO:0000256" key="4">
    <source>
        <dbReference type="SAM" id="MobiDB-lite"/>
    </source>
</evidence>
<dbReference type="InterPro" id="IPR036236">
    <property type="entry name" value="Znf_C2H2_sf"/>
</dbReference>
<dbReference type="Pfam" id="PF12874">
    <property type="entry name" value="zf-met"/>
    <property type="match status" value="1"/>
</dbReference>
<dbReference type="SUPFAM" id="SSF57667">
    <property type="entry name" value="beta-beta-alpha zinc fingers"/>
    <property type="match status" value="2"/>
</dbReference>
<dbReference type="Gene3D" id="3.30.160.60">
    <property type="entry name" value="Classic Zinc Finger"/>
    <property type="match status" value="2"/>
</dbReference>
<feature type="domain" description="U1-type" evidence="5">
    <location>
        <begin position="270"/>
        <end position="304"/>
    </location>
</feature>
<reference evidence="6 7" key="1">
    <citation type="journal article" date="2017" name="Nat. Commun.">
        <title>Genome assembly with in vitro proximity ligation data and whole-genome triplication in lettuce.</title>
        <authorList>
            <person name="Reyes-Chin-Wo S."/>
            <person name="Wang Z."/>
            <person name="Yang X."/>
            <person name="Kozik A."/>
            <person name="Arikit S."/>
            <person name="Song C."/>
            <person name="Xia L."/>
            <person name="Froenicke L."/>
            <person name="Lavelle D.O."/>
            <person name="Truco M.J."/>
            <person name="Xia R."/>
            <person name="Zhu S."/>
            <person name="Xu C."/>
            <person name="Xu H."/>
            <person name="Xu X."/>
            <person name="Cox K."/>
            <person name="Korf I."/>
            <person name="Meyers B.C."/>
            <person name="Michelmore R.W."/>
        </authorList>
    </citation>
    <scope>NUCLEOTIDE SEQUENCE [LARGE SCALE GENOMIC DNA]</scope>
    <source>
        <strain evidence="7">cv. Salinas</strain>
        <tissue evidence="6">Seedlings</tissue>
    </source>
</reference>
<dbReference type="Pfam" id="PF12171">
    <property type="entry name" value="zf-C2H2_jaz"/>
    <property type="match status" value="1"/>
</dbReference>
<evidence type="ECO:0000259" key="5">
    <source>
        <dbReference type="SMART" id="SM00451"/>
    </source>
</evidence>
<protein>
    <recommendedName>
        <fullName evidence="5">U1-type domain-containing protein</fullName>
    </recommendedName>
</protein>
<feature type="region of interest" description="Disordered" evidence="4">
    <location>
        <begin position="145"/>
        <end position="181"/>
    </location>
</feature>
<evidence type="ECO:0000256" key="1">
    <source>
        <dbReference type="ARBA" id="ARBA00022723"/>
    </source>
</evidence>
<dbReference type="Proteomes" id="UP000235145">
    <property type="component" value="Unassembled WGS sequence"/>
</dbReference>
<feature type="compositionally biased region" description="Basic and acidic residues" evidence="4">
    <location>
        <begin position="442"/>
        <end position="469"/>
    </location>
</feature>
<dbReference type="SMART" id="SM00451">
    <property type="entry name" value="ZnF_U1"/>
    <property type="match status" value="2"/>
</dbReference>
<dbReference type="InterPro" id="IPR013087">
    <property type="entry name" value="Znf_C2H2_type"/>
</dbReference>
<dbReference type="InterPro" id="IPR003604">
    <property type="entry name" value="Matrin/U1-like-C_Znf_C2H2"/>
</dbReference>
<dbReference type="PANTHER" id="PTHR47487">
    <property type="entry name" value="OS06G0651300 PROTEIN-RELATED"/>
    <property type="match status" value="1"/>
</dbReference>
<feature type="compositionally biased region" description="Pro residues" evidence="4">
    <location>
        <begin position="32"/>
        <end position="41"/>
    </location>
</feature>